<organism evidence="1 2">
    <name type="scientific">Sphingomonas kaistensis</name>
    <dbReference type="NCBI Taxonomy" id="298708"/>
    <lineage>
        <taxon>Bacteria</taxon>
        <taxon>Pseudomonadati</taxon>
        <taxon>Pseudomonadota</taxon>
        <taxon>Alphaproteobacteria</taxon>
        <taxon>Sphingomonadales</taxon>
        <taxon>Sphingomonadaceae</taxon>
        <taxon>Sphingomonas</taxon>
    </lineage>
</organism>
<dbReference type="Proteomes" id="UP000558192">
    <property type="component" value="Unassembled WGS sequence"/>
</dbReference>
<dbReference type="RefSeq" id="WP_168068522.1">
    <property type="nucleotide sequence ID" value="NZ_JAATJC010000001.1"/>
</dbReference>
<proteinExistence type="predicted"/>
<evidence type="ECO:0000313" key="1">
    <source>
        <dbReference type="EMBL" id="NJC05763.1"/>
    </source>
</evidence>
<name>A0A7X5Y6Q7_9SPHN</name>
<comment type="caution">
    <text evidence="1">The sequence shown here is derived from an EMBL/GenBank/DDBJ whole genome shotgun (WGS) entry which is preliminary data.</text>
</comment>
<keyword evidence="2" id="KW-1185">Reference proteome</keyword>
<protein>
    <submittedName>
        <fullName evidence="1">Uncharacterized protein</fullName>
    </submittedName>
</protein>
<gene>
    <name evidence="1" type="ORF">GGQ97_001556</name>
</gene>
<dbReference type="AlphaFoldDB" id="A0A7X5Y6Q7"/>
<dbReference type="EMBL" id="JAATJC010000001">
    <property type="protein sequence ID" value="NJC05763.1"/>
    <property type="molecule type" value="Genomic_DNA"/>
</dbReference>
<sequence>MPSFKRSFETVALKRWCAEHPGSAVHALLKQWALPGSATTGEACLRVAVRSGYLNFYVKGQSAAKLTCRAGGPSISVHSKYVEGHERGSEIAAGNATQSYIEFGSADLRKPETALLVPGWIKTAETYASAEKRFVDDLVAANAGVLDLEMGLPASDELGSERVAPRMDLVLIEPASGSEPAIAFWEAKCANNGELRAKGNADPKVIGQIARYVDWMRSETRATEVRDAYRQAASVLTELLELAGHSADAECSRLWTMLANSKAPKLSLQPGIVIGNYWPRGSTEGIASERMRQCAKSFEKNGHREKLEKAGLQLHQVGPDEMVLALPRLGGLGA</sequence>
<reference evidence="1 2" key="1">
    <citation type="submission" date="2020-03" db="EMBL/GenBank/DDBJ databases">
        <title>Genomic Encyclopedia of Type Strains, Phase IV (KMG-IV): sequencing the most valuable type-strain genomes for metagenomic binning, comparative biology and taxonomic classification.</title>
        <authorList>
            <person name="Goeker M."/>
        </authorList>
    </citation>
    <scope>NUCLEOTIDE SEQUENCE [LARGE SCALE GENOMIC DNA]</scope>
    <source>
        <strain evidence="1 2">DSM 16846</strain>
    </source>
</reference>
<evidence type="ECO:0000313" key="2">
    <source>
        <dbReference type="Proteomes" id="UP000558192"/>
    </source>
</evidence>
<accession>A0A7X5Y6Q7</accession>